<dbReference type="Pfam" id="PF07727">
    <property type="entry name" value="RVT_2"/>
    <property type="match status" value="1"/>
</dbReference>
<evidence type="ECO:0000313" key="2">
    <source>
        <dbReference type="EMBL" id="EOX92505.1"/>
    </source>
</evidence>
<dbReference type="Gramene" id="EOX92505">
    <property type="protein sequence ID" value="EOX92505"/>
    <property type="gene ID" value="TCM_001452"/>
</dbReference>
<keyword evidence="2" id="KW-0808">Transferase</keyword>
<dbReference type="GO" id="GO:0016301">
    <property type="term" value="F:kinase activity"/>
    <property type="evidence" value="ECO:0007669"/>
    <property type="project" value="UniProtKB-KW"/>
</dbReference>
<name>A0A061DIY0_THECC</name>
<dbReference type="InterPro" id="IPR013103">
    <property type="entry name" value="RVT_2"/>
</dbReference>
<keyword evidence="3" id="KW-1185">Reference proteome</keyword>
<dbReference type="STRING" id="3641.A0A061DIY0"/>
<protein>
    <submittedName>
        <fullName evidence="2">Cysteine-rich RLK (RECEPTOR-like protein kinase) 8</fullName>
    </submittedName>
</protein>
<accession>A0A061DIY0</accession>
<dbReference type="OMA" id="KEAFIIR"/>
<proteinExistence type="predicted"/>
<reference evidence="2 3" key="1">
    <citation type="journal article" date="2013" name="Genome Biol.">
        <title>The genome sequence of the most widely cultivated cacao type and its use to identify candidate genes regulating pod color.</title>
        <authorList>
            <person name="Motamayor J.C."/>
            <person name="Mockaitis K."/>
            <person name="Schmutz J."/>
            <person name="Haiminen N."/>
            <person name="Iii D.L."/>
            <person name="Cornejo O."/>
            <person name="Findley S.D."/>
            <person name="Zheng P."/>
            <person name="Utro F."/>
            <person name="Royaert S."/>
            <person name="Saski C."/>
            <person name="Jenkins J."/>
            <person name="Podicheti R."/>
            <person name="Zhao M."/>
            <person name="Scheffler B.E."/>
            <person name="Stack J.C."/>
            <person name="Feltus F.A."/>
            <person name="Mustiga G.M."/>
            <person name="Amores F."/>
            <person name="Phillips W."/>
            <person name="Marelli J.P."/>
            <person name="May G.D."/>
            <person name="Shapiro H."/>
            <person name="Ma J."/>
            <person name="Bustamante C.D."/>
            <person name="Schnell R.J."/>
            <person name="Main D."/>
            <person name="Gilbert D."/>
            <person name="Parida L."/>
            <person name="Kuhn D.N."/>
        </authorList>
    </citation>
    <scope>NUCLEOTIDE SEQUENCE [LARGE SCALE GENOMIC DNA]</scope>
    <source>
        <strain evidence="3">cv. Matina 1-6</strain>
    </source>
</reference>
<sequence length="230" mass="26605">MVLVQALGHIELNKKLALDQVLRISNFNFNLLSVIKLTQDLNCVLTFWLEFCVIQDLPSRRLIGVGRVHDGLYYLEPTREGKALVALVTRKRTRQIPQKLVDYDFTLPPSLTSFFFFDNAHSHTTANSIVYPFFAVKHAHWRDARAKEIQALEENKTWVLSTLPPRKKAIDSKWVYKIKYNPDGTVEQYKARLVTKGFTQIERVDFHETFTQLAKLVTVRCLLAMALVQN</sequence>
<feature type="domain" description="Reverse transcriptase Ty1/copia-type" evidence="1">
    <location>
        <begin position="155"/>
        <end position="229"/>
    </location>
</feature>
<evidence type="ECO:0000313" key="3">
    <source>
        <dbReference type="Proteomes" id="UP000026915"/>
    </source>
</evidence>
<evidence type="ECO:0000259" key="1">
    <source>
        <dbReference type="Pfam" id="PF07727"/>
    </source>
</evidence>
<dbReference type="AlphaFoldDB" id="A0A061DIY0"/>
<dbReference type="Proteomes" id="UP000026915">
    <property type="component" value="Chromosome 1"/>
</dbReference>
<dbReference type="HOGENOM" id="CLU_1206614_0_0_1"/>
<dbReference type="eggNOG" id="KOG0017">
    <property type="taxonomic scope" value="Eukaryota"/>
</dbReference>
<organism evidence="2 3">
    <name type="scientific">Theobroma cacao</name>
    <name type="common">Cacao</name>
    <name type="synonym">Cocoa</name>
    <dbReference type="NCBI Taxonomy" id="3641"/>
    <lineage>
        <taxon>Eukaryota</taxon>
        <taxon>Viridiplantae</taxon>
        <taxon>Streptophyta</taxon>
        <taxon>Embryophyta</taxon>
        <taxon>Tracheophyta</taxon>
        <taxon>Spermatophyta</taxon>
        <taxon>Magnoliopsida</taxon>
        <taxon>eudicotyledons</taxon>
        <taxon>Gunneridae</taxon>
        <taxon>Pentapetalae</taxon>
        <taxon>rosids</taxon>
        <taxon>malvids</taxon>
        <taxon>Malvales</taxon>
        <taxon>Malvaceae</taxon>
        <taxon>Byttnerioideae</taxon>
        <taxon>Theobroma</taxon>
    </lineage>
</organism>
<dbReference type="InParanoid" id="A0A061DIY0"/>
<keyword evidence="2" id="KW-0418">Kinase</keyword>
<dbReference type="EMBL" id="CM001879">
    <property type="protein sequence ID" value="EOX92505.1"/>
    <property type="molecule type" value="Genomic_DNA"/>
</dbReference>
<gene>
    <name evidence="2" type="ORF">TCM_001452</name>
</gene>